<dbReference type="AlphaFoldDB" id="A0A146KKW7"/>
<keyword evidence="3" id="KW-0813">Transport</keyword>
<keyword evidence="6 9" id="KW-1133">Transmembrane helix</keyword>
<dbReference type="GO" id="GO:0046961">
    <property type="term" value="F:proton-transporting ATPase activity, rotational mechanism"/>
    <property type="evidence" value="ECO:0007669"/>
    <property type="project" value="InterPro"/>
</dbReference>
<evidence type="ECO:0000256" key="3">
    <source>
        <dbReference type="ARBA" id="ARBA00022448"/>
    </source>
</evidence>
<dbReference type="PANTHER" id="PTHR12263">
    <property type="entry name" value="VACUOLAR ATP SYNTHASE SUBUNIT H"/>
    <property type="match status" value="1"/>
</dbReference>
<keyword evidence="5" id="KW-0375">Hydrogen ion transport</keyword>
<evidence type="ECO:0000256" key="9">
    <source>
        <dbReference type="SAM" id="Phobius"/>
    </source>
</evidence>
<name>A0A146KKW7_LYGHE</name>
<keyword evidence="4 9" id="KW-0812">Transmembrane</keyword>
<evidence type="ECO:0000256" key="6">
    <source>
        <dbReference type="ARBA" id="ARBA00022989"/>
    </source>
</evidence>
<dbReference type="Pfam" id="PF05493">
    <property type="entry name" value="ATP_synt_H"/>
    <property type="match status" value="1"/>
</dbReference>
<dbReference type="GO" id="GO:0033179">
    <property type="term" value="C:proton-transporting V-type ATPase, V0 domain"/>
    <property type="evidence" value="ECO:0007669"/>
    <property type="project" value="InterPro"/>
</dbReference>
<dbReference type="PANTHER" id="PTHR12263:SF0">
    <property type="entry name" value="V-TYPE PROTON ATPASE SUBUNIT"/>
    <property type="match status" value="1"/>
</dbReference>
<comment type="similarity">
    <text evidence="2">Belongs to the V-ATPase e1/e2 subunit family.</text>
</comment>
<evidence type="ECO:0000256" key="5">
    <source>
        <dbReference type="ARBA" id="ARBA00022781"/>
    </source>
</evidence>
<protein>
    <submittedName>
        <fullName evidence="10">V-type proton ATPase subunit e</fullName>
    </submittedName>
</protein>
<feature type="transmembrane region" description="Helical" evidence="9">
    <location>
        <begin position="7"/>
        <end position="35"/>
    </location>
</feature>
<keyword evidence="8 9" id="KW-0472">Membrane</keyword>
<dbReference type="EMBL" id="GDHC01021398">
    <property type="protein sequence ID" value="JAP97230.1"/>
    <property type="molecule type" value="Transcribed_RNA"/>
</dbReference>
<evidence type="ECO:0000256" key="4">
    <source>
        <dbReference type="ARBA" id="ARBA00022692"/>
    </source>
</evidence>
<accession>A0A146KKW7</accession>
<evidence type="ECO:0000313" key="10">
    <source>
        <dbReference type="EMBL" id="JAP97230.1"/>
    </source>
</evidence>
<keyword evidence="7" id="KW-0406">Ion transport</keyword>
<proteinExistence type="inferred from homology"/>
<evidence type="ECO:0000256" key="2">
    <source>
        <dbReference type="ARBA" id="ARBA00008328"/>
    </source>
</evidence>
<feature type="transmembrane region" description="Helical" evidence="9">
    <location>
        <begin position="41"/>
        <end position="60"/>
    </location>
</feature>
<sequence length="101" mass="11258">FYRFISLAMAIAVIPCAVITGFWAIVGIVVPIFIPKGPNKGIIQLSLILTAVTCWLFWLCTYMSQMNPLLGPKLKRDMILNIAREWGNPIPDLNTENATAH</sequence>
<evidence type="ECO:0000256" key="1">
    <source>
        <dbReference type="ARBA" id="ARBA00004127"/>
    </source>
</evidence>
<gene>
    <name evidence="10" type="primary">vha-17</name>
    <name evidence="10" type="ORF">g.45939</name>
</gene>
<dbReference type="InterPro" id="IPR008389">
    <property type="entry name" value="ATPase_V0-cplx_e1/e2_su"/>
</dbReference>
<dbReference type="GO" id="GO:0012505">
    <property type="term" value="C:endomembrane system"/>
    <property type="evidence" value="ECO:0007669"/>
    <property type="project" value="UniProtKB-SubCell"/>
</dbReference>
<evidence type="ECO:0000256" key="7">
    <source>
        <dbReference type="ARBA" id="ARBA00023065"/>
    </source>
</evidence>
<comment type="subcellular location">
    <subcellularLocation>
        <location evidence="1">Endomembrane system</location>
        <topology evidence="1">Multi-pass membrane protein</topology>
    </subcellularLocation>
</comment>
<organism evidence="10">
    <name type="scientific">Lygus hesperus</name>
    <name type="common">Western plant bug</name>
    <dbReference type="NCBI Taxonomy" id="30085"/>
    <lineage>
        <taxon>Eukaryota</taxon>
        <taxon>Metazoa</taxon>
        <taxon>Ecdysozoa</taxon>
        <taxon>Arthropoda</taxon>
        <taxon>Hexapoda</taxon>
        <taxon>Insecta</taxon>
        <taxon>Pterygota</taxon>
        <taxon>Neoptera</taxon>
        <taxon>Paraneoptera</taxon>
        <taxon>Hemiptera</taxon>
        <taxon>Heteroptera</taxon>
        <taxon>Panheteroptera</taxon>
        <taxon>Cimicomorpha</taxon>
        <taxon>Miridae</taxon>
        <taxon>Mirini</taxon>
        <taxon>Lygus</taxon>
    </lineage>
</organism>
<evidence type="ECO:0000256" key="8">
    <source>
        <dbReference type="ARBA" id="ARBA00023136"/>
    </source>
</evidence>
<feature type="non-terminal residue" evidence="10">
    <location>
        <position position="1"/>
    </location>
</feature>
<reference evidence="10" key="1">
    <citation type="journal article" date="2016" name="Gigascience">
        <title>De novo construction of an expanded transcriptome assembly for the western tarnished plant bug, Lygus hesperus.</title>
        <authorList>
            <person name="Tassone E.E."/>
            <person name="Geib S.M."/>
            <person name="Hall B."/>
            <person name="Fabrick J.A."/>
            <person name="Brent C.S."/>
            <person name="Hull J.J."/>
        </authorList>
    </citation>
    <scope>NUCLEOTIDE SEQUENCE</scope>
</reference>